<dbReference type="AlphaFoldDB" id="A0A7C1CZT9"/>
<organism evidence="3">
    <name type="scientific">Mesotoga infera</name>
    <dbReference type="NCBI Taxonomy" id="1236046"/>
    <lineage>
        <taxon>Bacteria</taxon>
        <taxon>Thermotogati</taxon>
        <taxon>Thermotogota</taxon>
        <taxon>Thermotogae</taxon>
        <taxon>Kosmotogales</taxon>
        <taxon>Kosmotogaceae</taxon>
        <taxon>Mesotoga</taxon>
    </lineage>
</organism>
<dbReference type="PANTHER" id="PTHR46211">
    <property type="entry name" value="GLYCEROPHOSPHORYL DIESTER PHOSPHODIESTERASE"/>
    <property type="match status" value="1"/>
</dbReference>
<feature type="chain" id="PRO_5027988413" evidence="1">
    <location>
        <begin position="22"/>
        <end position="308"/>
    </location>
</feature>
<accession>A0A7C1CZT9</accession>
<comment type="caution">
    <text evidence="3">The sequence shown here is derived from an EMBL/GenBank/DDBJ whole genome shotgun (WGS) entry which is preliminary data.</text>
</comment>
<dbReference type="EMBL" id="DSBT01000314">
    <property type="protein sequence ID" value="HDP78513.1"/>
    <property type="molecule type" value="Genomic_DNA"/>
</dbReference>
<proteinExistence type="predicted"/>
<evidence type="ECO:0000259" key="2">
    <source>
        <dbReference type="PROSITE" id="PS51704"/>
    </source>
</evidence>
<dbReference type="InterPro" id="IPR017946">
    <property type="entry name" value="PLC-like_Pdiesterase_TIM-brl"/>
</dbReference>
<dbReference type="GO" id="GO:0006629">
    <property type="term" value="P:lipid metabolic process"/>
    <property type="evidence" value="ECO:0007669"/>
    <property type="project" value="InterPro"/>
</dbReference>
<sequence length="308" mass="34628">MRLIFKSMTVCVILLISTALSATAEFDVQGHRGGRGLMPENTIAAFTHALELGVDTIELDTVVTKDGVVVINHEAYLNPQRTRKDGQFIPEKILIKDLTFEELKEFDIGRLSKPEDWPEQTQLDGQRVSSLEEVLSLVHGHNDSHGKSVRVNIEIKHFPDRPSDTIDLREHVQKVLEILLKKGFEELATIQSFDWEALKISKELEPSVQTAALVSKTNLDKSIWTSGLRLRDFGFDIGRMLVSIGCSVISPSYSLMTDGWVESAHQSGLKIVPWTVNDLQEMKRLIDLGVDGIITDYPDRLIELLSNR</sequence>
<feature type="signal peptide" evidence="1">
    <location>
        <begin position="1"/>
        <end position="21"/>
    </location>
</feature>
<evidence type="ECO:0000313" key="3">
    <source>
        <dbReference type="EMBL" id="HDP78513.1"/>
    </source>
</evidence>
<reference evidence="3" key="1">
    <citation type="journal article" date="2020" name="mSystems">
        <title>Genome- and Community-Level Interaction Insights into Carbon Utilization and Element Cycling Functions of Hydrothermarchaeota in Hydrothermal Sediment.</title>
        <authorList>
            <person name="Zhou Z."/>
            <person name="Liu Y."/>
            <person name="Xu W."/>
            <person name="Pan J."/>
            <person name="Luo Z.H."/>
            <person name="Li M."/>
        </authorList>
    </citation>
    <scope>NUCLEOTIDE SEQUENCE [LARGE SCALE GENOMIC DNA]</scope>
    <source>
        <strain evidence="3">SpSt-1179</strain>
    </source>
</reference>
<dbReference type="Pfam" id="PF03009">
    <property type="entry name" value="GDPD"/>
    <property type="match status" value="1"/>
</dbReference>
<feature type="domain" description="GP-PDE" evidence="2">
    <location>
        <begin position="26"/>
        <end position="305"/>
    </location>
</feature>
<dbReference type="InterPro" id="IPR030395">
    <property type="entry name" value="GP_PDE_dom"/>
</dbReference>
<dbReference type="SUPFAM" id="SSF51695">
    <property type="entry name" value="PLC-like phosphodiesterases"/>
    <property type="match status" value="1"/>
</dbReference>
<evidence type="ECO:0000256" key="1">
    <source>
        <dbReference type="SAM" id="SignalP"/>
    </source>
</evidence>
<dbReference type="PANTHER" id="PTHR46211:SF14">
    <property type="entry name" value="GLYCEROPHOSPHODIESTER PHOSPHODIESTERASE"/>
    <property type="match status" value="1"/>
</dbReference>
<dbReference type="GO" id="GO:0008081">
    <property type="term" value="F:phosphoric diester hydrolase activity"/>
    <property type="evidence" value="ECO:0007669"/>
    <property type="project" value="InterPro"/>
</dbReference>
<dbReference type="Proteomes" id="UP000886198">
    <property type="component" value="Unassembled WGS sequence"/>
</dbReference>
<dbReference type="Gene3D" id="3.20.20.190">
    <property type="entry name" value="Phosphatidylinositol (PI) phosphodiesterase"/>
    <property type="match status" value="1"/>
</dbReference>
<protein>
    <submittedName>
        <fullName evidence="3">Glycerophosphodiester phosphodiesterase</fullName>
    </submittedName>
</protein>
<dbReference type="PROSITE" id="PS51704">
    <property type="entry name" value="GP_PDE"/>
    <property type="match status" value="1"/>
</dbReference>
<gene>
    <name evidence="3" type="ORF">ENN47_10100</name>
</gene>
<keyword evidence="1" id="KW-0732">Signal</keyword>
<name>A0A7C1CZT9_9BACT</name>